<dbReference type="Pfam" id="PF00814">
    <property type="entry name" value="TsaD"/>
    <property type="match status" value="1"/>
</dbReference>
<evidence type="ECO:0000256" key="5">
    <source>
        <dbReference type="ARBA" id="ARBA00023315"/>
    </source>
</evidence>
<evidence type="ECO:0000259" key="7">
    <source>
        <dbReference type="Pfam" id="PF00814"/>
    </source>
</evidence>
<evidence type="ECO:0000256" key="2">
    <source>
        <dbReference type="ARBA" id="ARBA00022679"/>
    </source>
</evidence>
<keyword evidence="2" id="KW-0808">Transferase</keyword>
<organism evidence="8 9">
    <name type="scientific">Auxenochlorella protothecoides</name>
    <name type="common">Green microalga</name>
    <name type="synonym">Chlorella protothecoides</name>
    <dbReference type="NCBI Taxonomy" id="3075"/>
    <lineage>
        <taxon>Eukaryota</taxon>
        <taxon>Viridiplantae</taxon>
        <taxon>Chlorophyta</taxon>
        <taxon>core chlorophytes</taxon>
        <taxon>Trebouxiophyceae</taxon>
        <taxon>Chlorellales</taxon>
        <taxon>Chlorellaceae</taxon>
        <taxon>Auxenochlorella</taxon>
    </lineage>
</organism>
<dbReference type="NCBIfam" id="TIGR03723">
    <property type="entry name" value="T6A_TsaD_YgjD"/>
    <property type="match status" value="1"/>
</dbReference>
<dbReference type="GO" id="GO:0046872">
    <property type="term" value="F:metal ion binding"/>
    <property type="evidence" value="ECO:0007669"/>
    <property type="project" value="UniProtKB-KW"/>
</dbReference>
<dbReference type="Proteomes" id="UP000279271">
    <property type="component" value="Unassembled WGS sequence"/>
</dbReference>
<dbReference type="FunFam" id="3.30.420.40:FF:000012">
    <property type="entry name" value="tRNA N6-adenosine threonylcarbamoyltransferase"/>
    <property type="match status" value="1"/>
</dbReference>
<evidence type="ECO:0000256" key="4">
    <source>
        <dbReference type="ARBA" id="ARBA00022723"/>
    </source>
</evidence>
<accession>A0A3M7L147</accession>
<evidence type="ECO:0000313" key="8">
    <source>
        <dbReference type="EMBL" id="RMZ56438.1"/>
    </source>
</evidence>
<dbReference type="PANTHER" id="PTHR11735">
    <property type="entry name" value="TRNA N6-ADENOSINE THREONYLCARBAMOYLTRANSFERASE"/>
    <property type="match status" value="1"/>
</dbReference>
<feature type="domain" description="Gcp-like" evidence="7">
    <location>
        <begin position="26"/>
        <end position="321"/>
    </location>
</feature>
<dbReference type="EMBL" id="QOKY01000144">
    <property type="protein sequence ID" value="RMZ56438.1"/>
    <property type="molecule type" value="Genomic_DNA"/>
</dbReference>
<evidence type="ECO:0000256" key="6">
    <source>
        <dbReference type="ARBA" id="ARBA00048117"/>
    </source>
</evidence>
<protein>
    <recommendedName>
        <fullName evidence="1">N(6)-L-threonylcarbamoyladenine synthase</fullName>
        <ecNumber evidence="1">2.3.1.234</ecNumber>
    </recommendedName>
</protein>
<keyword evidence="3" id="KW-0819">tRNA processing</keyword>
<dbReference type="InterPro" id="IPR043129">
    <property type="entry name" value="ATPase_NBD"/>
</dbReference>
<dbReference type="InterPro" id="IPR000905">
    <property type="entry name" value="Gcp-like_dom"/>
</dbReference>
<dbReference type="SUPFAM" id="SSF53067">
    <property type="entry name" value="Actin-like ATPase domain"/>
    <property type="match status" value="1"/>
</dbReference>
<dbReference type="NCBIfam" id="TIGR00329">
    <property type="entry name" value="gcp_kae1"/>
    <property type="match status" value="1"/>
</dbReference>
<comment type="caution">
    <text evidence="8">The sequence shown here is derived from an EMBL/GenBank/DDBJ whole genome shotgun (WGS) entry which is preliminary data.</text>
</comment>
<dbReference type="InterPro" id="IPR022450">
    <property type="entry name" value="TsaD"/>
</dbReference>
<evidence type="ECO:0000256" key="1">
    <source>
        <dbReference type="ARBA" id="ARBA00012156"/>
    </source>
</evidence>
<keyword evidence="5" id="KW-0012">Acyltransferase</keyword>
<dbReference type="PANTHER" id="PTHR11735:SF6">
    <property type="entry name" value="TRNA N6-ADENOSINE THREONYLCARBAMOYLTRANSFERASE, MITOCHONDRIAL"/>
    <property type="match status" value="1"/>
</dbReference>
<gene>
    <name evidence="8" type="ORF">APUTEX25_004661</name>
</gene>
<feature type="non-terminal residue" evidence="8">
    <location>
        <position position="1"/>
    </location>
</feature>
<name>A0A3M7L147_AUXPR</name>
<evidence type="ECO:0000256" key="3">
    <source>
        <dbReference type="ARBA" id="ARBA00022694"/>
    </source>
</evidence>
<dbReference type="PRINTS" id="PR00789">
    <property type="entry name" value="OSIALOPTASE"/>
</dbReference>
<dbReference type="GO" id="GO:0061711">
    <property type="term" value="F:tRNA N(6)-L-threonylcarbamoyladenine synthase activity"/>
    <property type="evidence" value="ECO:0007669"/>
    <property type="project" value="UniProtKB-EC"/>
</dbReference>
<comment type="catalytic activity">
    <reaction evidence="6">
        <text>L-threonylcarbamoyladenylate + adenosine(37) in tRNA = N(6)-L-threonylcarbamoyladenosine(37) in tRNA + AMP + H(+)</text>
        <dbReference type="Rhea" id="RHEA:37059"/>
        <dbReference type="Rhea" id="RHEA-COMP:10162"/>
        <dbReference type="Rhea" id="RHEA-COMP:10163"/>
        <dbReference type="ChEBI" id="CHEBI:15378"/>
        <dbReference type="ChEBI" id="CHEBI:73682"/>
        <dbReference type="ChEBI" id="CHEBI:74411"/>
        <dbReference type="ChEBI" id="CHEBI:74418"/>
        <dbReference type="ChEBI" id="CHEBI:456215"/>
        <dbReference type="EC" id="2.3.1.234"/>
    </reaction>
</comment>
<evidence type="ECO:0000313" key="9">
    <source>
        <dbReference type="Proteomes" id="UP000279271"/>
    </source>
</evidence>
<dbReference type="HAMAP" id="MF_01445">
    <property type="entry name" value="TsaD"/>
    <property type="match status" value="1"/>
</dbReference>
<dbReference type="InterPro" id="IPR017861">
    <property type="entry name" value="KAE1/TsaD"/>
</dbReference>
<dbReference type="GO" id="GO:0002949">
    <property type="term" value="P:tRNA threonylcarbamoyladenosine modification"/>
    <property type="evidence" value="ECO:0007669"/>
    <property type="project" value="InterPro"/>
</dbReference>
<sequence length="397" mass="40492">LPRLILGIESSCDDTGVGIVSPDGRILGASLAGQAAIHAAWGGVVPNLAQEAHAAAMEGCIAEALDQAGVRPQDLAAVAVTVGPGLSLCLKVGVRAARQLAATHGLPLIPVHHMEAHALMARMGSGVRFPYLCALVSGGHNLLTLVHGVGRYTLLGTSLDDAAGEAYDKVARMLGLPLLPSGGAAVEAAAARGDPAAFPFTVPMARQANCNFSFAGLKTAVRVAAGRHLPAEGQPLRGKVQDDLAAGFQRAAVRHLADRTARAAQWAAASDPGVRHLVVSGGVAANAAVRAALSDVAARAGLELVAPPPALCADNGVMVAWAAQEAVAAGAATLAAPPPAPVVERDWEDVKPRWPLTGERHPNMAAEAARSAKKQRIFPSLTQLVAEQAAMEAAQTP</sequence>
<dbReference type="CDD" id="cd24134">
    <property type="entry name" value="ASKHA_NBD_OSGEPL1_QRI7_euk"/>
    <property type="match status" value="1"/>
</dbReference>
<dbReference type="GO" id="GO:0005739">
    <property type="term" value="C:mitochondrion"/>
    <property type="evidence" value="ECO:0007669"/>
    <property type="project" value="TreeGrafter"/>
</dbReference>
<proteinExistence type="inferred from homology"/>
<dbReference type="AlphaFoldDB" id="A0A3M7L147"/>
<reference evidence="9" key="1">
    <citation type="journal article" date="2018" name="Algal Res.">
        <title>Characterization of plant carbon substrate utilization by Auxenochlorella protothecoides.</title>
        <authorList>
            <person name="Vogler B.W."/>
            <person name="Starkenburg S.R."/>
            <person name="Sudasinghe N."/>
            <person name="Schambach J.Y."/>
            <person name="Rollin J.A."/>
            <person name="Pattathil S."/>
            <person name="Barry A.N."/>
        </authorList>
    </citation>
    <scope>NUCLEOTIDE SEQUENCE [LARGE SCALE GENOMIC DNA]</scope>
    <source>
        <strain evidence="9">UTEX 25</strain>
    </source>
</reference>
<dbReference type="EC" id="2.3.1.234" evidence="1"/>
<dbReference type="Gene3D" id="3.30.420.40">
    <property type="match status" value="2"/>
</dbReference>
<keyword evidence="4" id="KW-0479">Metal-binding</keyword>